<keyword evidence="5" id="KW-0479">Metal-binding</keyword>
<proteinExistence type="inferred from homology"/>
<dbReference type="Pfam" id="PF13353">
    <property type="entry name" value="Fer4_12"/>
    <property type="match status" value="1"/>
</dbReference>
<dbReference type="InterPro" id="IPR034457">
    <property type="entry name" value="Organic_radical-activating"/>
</dbReference>
<comment type="cofactor">
    <cofactor evidence="1">
        <name>[4Fe-4S] cluster</name>
        <dbReference type="ChEBI" id="CHEBI:49883"/>
    </cofactor>
</comment>
<dbReference type="Gene3D" id="3.20.20.70">
    <property type="entry name" value="Aldolase class I"/>
    <property type="match status" value="1"/>
</dbReference>
<keyword evidence="3" id="KW-0004">4Fe-4S</keyword>
<feature type="domain" description="4Fe-4S ferredoxin-type" evidence="10">
    <location>
        <begin position="89"/>
        <end position="120"/>
    </location>
</feature>
<keyword evidence="4" id="KW-0949">S-adenosyl-L-methionine</keyword>
<dbReference type="InterPro" id="IPR007197">
    <property type="entry name" value="rSAM"/>
</dbReference>
<gene>
    <name evidence="12" type="primary">hpdA</name>
    <name evidence="12" type="ORF">ENT37_03030</name>
</gene>
<dbReference type="GO" id="GO:0016491">
    <property type="term" value="F:oxidoreductase activity"/>
    <property type="evidence" value="ECO:0007669"/>
    <property type="project" value="UniProtKB-KW"/>
</dbReference>
<dbReference type="InterPro" id="IPR001989">
    <property type="entry name" value="Radical_activat_CS"/>
</dbReference>
<dbReference type="InterPro" id="IPR012839">
    <property type="entry name" value="Organic_radical_activase"/>
</dbReference>
<evidence type="ECO:0000256" key="4">
    <source>
        <dbReference type="ARBA" id="ARBA00022691"/>
    </source>
</evidence>
<dbReference type="PROSITE" id="PS51918">
    <property type="entry name" value="RADICAL_SAM"/>
    <property type="match status" value="1"/>
</dbReference>
<evidence type="ECO:0000313" key="12">
    <source>
        <dbReference type="EMBL" id="HGS20826.1"/>
    </source>
</evidence>
<dbReference type="GO" id="GO:0051539">
    <property type="term" value="F:4 iron, 4 sulfur cluster binding"/>
    <property type="evidence" value="ECO:0007669"/>
    <property type="project" value="UniProtKB-KW"/>
</dbReference>
<evidence type="ECO:0000256" key="1">
    <source>
        <dbReference type="ARBA" id="ARBA00001966"/>
    </source>
</evidence>
<dbReference type="PANTHER" id="PTHR30352">
    <property type="entry name" value="PYRUVATE FORMATE-LYASE-ACTIVATING ENZYME"/>
    <property type="match status" value="1"/>
</dbReference>
<evidence type="ECO:0000259" key="10">
    <source>
        <dbReference type="PROSITE" id="PS51379"/>
    </source>
</evidence>
<dbReference type="SFLD" id="SFLDG01066">
    <property type="entry name" value="organic_radical-activating_enz"/>
    <property type="match status" value="1"/>
</dbReference>
<organism evidence="12">
    <name type="scientific">Anaerolinea thermolimosa</name>
    <dbReference type="NCBI Taxonomy" id="229919"/>
    <lineage>
        <taxon>Bacteria</taxon>
        <taxon>Bacillati</taxon>
        <taxon>Chloroflexota</taxon>
        <taxon>Anaerolineae</taxon>
        <taxon>Anaerolineales</taxon>
        <taxon>Anaerolineaceae</taxon>
        <taxon>Anaerolinea</taxon>
    </lineage>
</organism>
<dbReference type="SUPFAM" id="SSF102114">
    <property type="entry name" value="Radical SAM enzymes"/>
    <property type="match status" value="1"/>
</dbReference>
<dbReference type="AlphaFoldDB" id="A0A7C4PJX2"/>
<evidence type="ECO:0000256" key="9">
    <source>
        <dbReference type="ARBA" id="ARBA00047365"/>
    </source>
</evidence>
<evidence type="ECO:0000256" key="5">
    <source>
        <dbReference type="ARBA" id="ARBA00022723"/>
    </source>
</evidence>
<dbReference type="EMBL" id="DSYK01000155">
    <property type="protein sequence ID" value="HGS20826.1"/>
    <property type="molecule type" value="Genomic_DNA"/>
</dbReference>
<dbReference type="SFLD" id="SFLDS00029">
    <property type="entry name" value="Radical_SAM"/>
    <property type="match status" value="1"/>
</dbReference>
<accession>A0A7C4PJX2</accession>
<dbReference type="InterPro" id="IPR058240">
    <property type="entry name" value="rSAM_sf"/>
</dbReference>
<evidence type="ECO:0000256" key="6">
    <source>
        <dbReference type="ARBA" id="ARBA00023002"/>
    </source>
</evidence>
<dbReference type="GO" id="GO:0046872">
    <property type="term" value="F:metal ion binding"/>
    <property type="evidence" value="ECO:0007669"/>
    <property type="project" value="UniProtKB-KW"/>
</dbReference>
<comment type="catalytic activity">
    <reaction evidence="9">
        <text>glycyl-[protein] + reduced [flavodoxin] + S-adenosyl-L-methionine = glycin-2-yl radical-[protein] + semiquinone [flavodoxin] + 5'-deoxyadenosine + L-methionine + H(+)</text>
        <dbReference type="Rhea" id="RHEA:61976"/>
        <dbReference type="Rhea" id="RHEA-COMP:10622"/>
        <dbReference type="Rhea" id="RHEA-COMP:14480"/>
        <dbReference type="Rhea" id="RHEA-COMP:15993"/>
        <dbReference type="Rhea" id="RHEA-COMP:15994"/>
        <dbReference type="ChEBI" id="CHEBI:15378"/>
        <dbReference type="ChEBI" id="CHEBI:17319"/>
        <dbReference type="ChEBI" id="CHEBI:29947"/>
        <dbReference type="ChEBI" id="CHEBI:32722"/>
        <dbReference type="ChEBI" id="CHEBI:57618"/>
        <dbReference type="ChEBI" id="CHEBI:57844"/>
        <dbReference type="ChEBI" id="CHEBI:59789"/>
        <dbReference type="ChEBI" id="CHEBI:140311"/>
    </reaction>
</comment>
<dbReference type="PROSITE" id="PS51379">
    <property type="entry name" value="4FE4S_FER_2"/>
    <property type="match status" value="2"/>
</dbReference>
<dbReference type="SFLD" id="SFLDG01118">
    <property type="entry name" value="activating_enzymes__group_2"/>
    <property type="match status" value="1"/>
</dbReference>
<feature type="domain" description="Radical SAM core" evidence="11">
    <location>
        <begin position="17"/>
        <end position="310"/>
    </location>
</feature>
<dbReference type="PIRSF" id="PIRSF000371">
    <property type="entry name" value="PFL_act_enz"/>
    <property type="match status" value="1"/>
</dbReference>
<dbReference type="NCBIfam" id="NF033717">
    <property type="entry name" value="HPDL_rSAM_activ"/>
    <property type="match status" value="1"/>
</dbReference>
<keyword evidence="8" id="KW-0411">Iron-sulfur</keyword>
<dbReference type="InterPro" id="IPR013785">
    <property type="entry name" value="Aldolase_TIM"/>
</dbReference>
<dbReference type="InterPro" id="IPR040074">
    <property type="entry name" value="BssD/PflA/YjjW"/>
</dbReference>
<evidence type="ECO:0000256" key="8">
    <source>
        <dbReference type="ARBA" id="ARBA00023014"/>
    </source>
</evidence>
<feature type="domain" description="4Fe-4S ferredoxin-type" evidence="10">
    <location>
        <begin position="48"/>
        <end position="81"/>
    </location>
</feature>
<comment type="caution">
    <text evidence="12">The sequence shown here is derived from an EMBL/GenBank/DDBJ whole genome shotgun (WGS) entry which is preliminary data.</text>
</comment>
<dbReference type="PROSITE" id="PS01087">
    <property type="entry name" value="RADICAL_ACTIVATING"/>
    <property type="match status" value="1"/>
</dbReference>
<evidence type="ECO:0000259" key="11">
    <source>
        <dbReference type="PROSITE" id="PS51918"/>
    </source>
</evidence>
<dbReference type="CDD" id="cd01335">
    <property type="entry name" value="Radical_SAM"/>
    <property type="match status" value="1"/>
</dbReference>
<dbReference type="SUPFAM" id="SSF54862">
    <property type="entry name" value="4Fe-4S ferredoxins"/>
    <property type="match status" value="1"/>
</dbReference>
<reference evidence="12" key="1">
    <citation type="journal article" date="2020" name="mSystems">
        <title>Genome- and Community-Level Interaction Insights into Carbon Utilization and Element Cycling Functions of Hydrothermarchaeota in Hydrothermal Sediment.</title>
        <authorList>
            <person name="Zhou Z."/>
            <person name="Liu Y."/>
            <person name="Xu W."/>
            <person name="Pan J."/>
            <person name="Luo Z.H."/>
            <person name="Li M."/>
        </authorList>
    </citation>
    <scope>NUCLEOTIDE SEQUENCE [LARGE SCALE GENOMIC DNA]</scope>
    <source>
        <strain evidence="12">SpSt-573</strain>
    </source>
</reference>
<dbReference type="NCBIfam" id="TIGR02494">
    <property type="entry name" value="PFLE_PFLC"/>
    <property type="match status" value="1"/>
</dbReference>
<evidence type="ECO:0000256" key="2">
    <source>
        <dbReference type="ARBA" id="ARBA00009777"/>
    </source>
</evidence>
<dbReference type="Pfam" id="PF04055">
    <property type="entry name" value="Radical_SAM"/>
    <property type="match status" value="1"/>
</dbReference>
<dbReference type="InterPro" id="IPR017896">
    <property type="entry name" value="4Fe4S_Fe-S-bd"/>
</dbReference>
<sequence>MNEEKGLIFDIQGYSVHDGPGCRTLVFLKGCPLDCAWCSNPEGKQYKPEIMYRATKCTHLTQGCERCITACPEGAIQKNSPANGHEEAPPLVLDRTKCQHCRDFDCAAQCYFEALKICGRWYSVSELMRVLKRDQQYWGGNGGVTFSGGEPLMQRRFMQAVLESCHDAYIHTAVETSAYIESGAFIELMRLVQWAFIDIKQMNPEKHKAGTGVSNELILHNIALLGRSGWPGRLVIRMPVIPGFNDDDENILKTAEFLRQLGLVEMNILPFHRLGDSKWSQLGELYPYREFSTTPEEKMAHIQNLFLSQQIACYVGSETPF</sequence>
<evidence type="ECO:0000256" key="7">
    <source>
        <dbReference type="ARBA" id="ARBA00023004"/>
    </source>
</evidence>
<evidence type="ECO:0000256" key="3">
    <source>
        <dbReference type="ARBA" id="ARBA00022485"/>
    </source>
</evidence>
<name>A0A7C4PJX2_9CHLR</name>
<keyword evidence="7" id="KW-0408">Iron</keyword>
<comment type="similarity">
    <text evidence="2">Belongs to the organic radical-activating enzymes family.</text>
</comment>
<dbReference type="PANTHER" id="PTHR30352:SF4">
    <property type="entry name" value="PYRUVATE FORMATE-LYASE 2-ACTIVATING ENZYME"/>
    <property type="match status" value="1"/>
</dbReference>
<keyword evidence="6" id="KW-0560">Oxidoreductase</keyword>
<protein>
    <submittedName>
        <fullName evidence="12">4-hydroxyphenylacetate decarboxylase activase</fullName>
    </submittedName>
</protein>